<reference evidence="2" key="1">
    <citation type="submission" date="2015-04" db="UniProtKB">
        <authorList>
            <consortium name="EnsemblPlants"/>
        </authorList>
    </citation>
    <scope>IDENTIFICATION</scope>
    <source>
        <strain evidence="2">SL10</strain>
    </source>
</reference>
<dbReference type="HOGENOM" id="CLU_2531332_0_0_1"/>
<feature type="compositionally biased region" description="Basic and acidic residues" evidence="1">
    <location>
        <begin position="54"/>
        <end position="63"/>
    </location>
</feature>
<feature type="region of interest" description="Disordered" evidence="1">
    <location>
        <begin position="1"/>
        <end position="84"/>
    </location>
</feature>
<reference evidence="2" key="2">
    <citation type="submission" date="2018-04" db="EMBL/GenBank/DDBJ databases">
        <title>OnivRS2 (Oryza nivara Reference Sequence Version 2).</title>
        <authorList>
            <person name="Zhang J."/>
            <person name="Kudrna D."/>
            <person name="Lee S."/>
            <person name="Talag J."/>
            <person name="Rajasekar S."/>
            <person name="Welchert J."/>
            <person name="Hsing Y.-I."/>
            <person name="Wing R.A."/>
        </authorList>
    </citation>
    <scope>NUCLEOTIDE SEQUENCE [LARGE SCALE GENOMIC DNA]</scope>
    <source>
        <strain evidence="2">SL10</strain>
    </source>
</reference>
<dbReference type="EnsemblPlants" id="ONIVA06G22430.1">
    <property type="protein sequence ID" value="ONIVA06G22430.1"/>
    <property type="gene ID" value="ONIVA06G22430"/>
</dbReference>
<organism evidence="2">
    <name type="scientific">Oryza nivara</name>
    <name type="common">Indian wild rice</name>
    <name type="synonym">Oryza sativa f. spontanea</name>
    <dbReference type="NCBI Taxonomy" id="4536"/>
    <lineage>
        <taxon>Eukaryota</taxon>
        <taxon>Viridiplantae</taxon>
        <taxon>Streptophyta</taxon>
        <taxon>Embryophyta</taxon>
        <taxon>Tracheophyta</taxon>
        <taxon>Spermatophyta</taxon>
        <taxon>Magnoliopsida</taxon>
        <taxon>Liliopsida</taxon>
        <taxon>Poales</taxon>
        <taxon>Poaceae</taxon>
        <taxon>BOP clade</taxon>
        <taxon>Oryzoideae</taxon>
        <taxon>Oryzeae</taxon>
        <taxon>Oryzinae</taxon>
        <taxon>Oryza</taxon>
    </lineage>
</organism>
<feature type="compositionally biased region" description="Low complexity" evidence="1">
    <location>
        <begin position="64"/>
        <end position="75"/>
    </location>
</feature>
<accession>A0A0E0HSN0</accession>
<evidence type="ECO:0000256" key="1">
    <source>
        <dbReference type="SAM" id="MobiDB-lite"/>
    </source>
</evidence>
<proteinExistence type="predicted"/>
<dbReference type="Gramene" id="ONIVA06G22430.2">
    <property type="protein sequence ID" value="ONIVA06G22430.2"/>
    <property type="gene ID" value="ONIVA06G22430"/>
</dbReference>
<protein>
    <submittedName>
        <fullName evidence="2">Uncharacterized protein</fullName>
    </submittedName>
</protein>
<name>A0A0E0HSN0_ORYNI</name>
<evidence type="ECO:0000313" key="3">
    <source>
        <dbReference type="Proteomes" id="UP000006591"/>
    </source>
</evidence>
<keyword evidence="3" id="KW-1185">Reference proteome</keyword>
<evidence type="ECO:0000313" key="2">
    <source>
        <dbReference type="EnsemblPlants" id="ONIVA06G22430.1"/>
    </source>
</evidence>
<dbReference type="Gramene" id="ONIVA06G22430.1">
    <property type="protein sequence ID" value="ONIVA06G22430.1"/>
    <property type="gene ID" value="ONIVA06G22430"/>
</dbReference>
<dbReference type="EnsemblPlants" id="ONIVA06G22430.2">
    <property type="protein sequence ID" value="ONIVA06G22430.2"/>
    <property type="gene ID" value="ONIVA06G22430"/>
</dbReference>
<dbReference type="AlphaFoldDB" id="A0A0E0HSN0"/>
<sequence>MMLRGPGVGGGVSGSAPALGPQITGAPTPTPPPPPRRRSWSSSERKQSGGRPATRTDHMHHEIAAACRPRPLLPAKSRATRPPR</sequence>
<dbReference type="Proteomes" id="UP000006591">
    <property type="component" value="Chromosome 6"/>
</dbReference>
<feature type="compositionally biased region" description="Gly residues" evidence="1">
    <location>
        <begin position="1"/>
        <end position="13"/>
    </location>
</feature>